<sequence>MNPVAVIAAGVMVSVLATGCGSPTATAGGKEPFALPVGPTEWDATAPAWYADGTLHVGERTVEIGDRVDQFVLGATGAYWMRGGTLMFTSAEGETEKVEKVGWGNLAVSADRSVFATVDQSRGPTDEFGTHVIQVAVFDTRTGEQLYRTPDEEPDDGDDLADLYGEIMPLLIGVSNERVFFDGATIDLDDASATPASDGPDGEVYEGYRETVFRDGFHVYLEGEGRHRQLSDTWLSGIGLLSPDRSTIFDTSQWPTEAVAYDVDTGDRRAIDAPWSHFTLAGWSDEDTFFGVAERIDEKADDVLRARQVVTCEVSTLSCTPVSPVIAADDTDQGRYPTFLVEGDAHQL</sequence>
<reference evidence="1 2" key="1">
    <citation type="submission" date="2020-08" db="EMBL/GenBank/DDBJ databases">
        <title>Genomic Encyclopedia of Type Strains, Phase III (KMG-III): the genomes of soil and plant-associated and newly described type strains.</title>
        <authorList>
            <person name="Whitman W."/>
        </authorList>
    </citation>
    <scope>NUCLEOTIDE SEQUENCE [LARGE SCALE GENOMIC DNA]</scope>
    <source>
        <strain evidence="1 2">CECT 3302</strain>
    </source>
</reference>
<dbReference type="RefSeq" id="WP_183549419.1">
    <property type="nucleotide sequence ID" value="NZ_BMQT01000011.1"/>
</dbReference>
<accession>A0A7W5FAP7</accession>
<evidence type="ECO:0000313" key="2">
    <source>
        <dbReference type="Proteomes" id="UP000577707"/>
    </source>
</evidence>
<dbReference type="AlphaFoldDB" id="A0A7W5FAP7"/>
<comment type="caution">
    <text evidence="1">The sequence shown here is derived from an EMBL/GenBank/DDBJ whole genome shotgun (WGS) entry which is preliminary data.</text>
</comment>
<dbReference type="Proteomes" id="UP000577707">
    <property type="component" value="Unassembled WGS sequence"/>
</dbReference>
<dbReference type="SUPFAM" id="SSF82171">
    <property type="entry name" value="DPP6 N-terminal domain-like"/>
    <property type="match status" value="1"/>
</dbReference>
<organism evidence="1 2">
    <name type="scientific">Nocardioides albus</name>
    <dbReference type="NCBI Taxonomy" id="1841"/>
    <lineage>
        <taxon>Bacteria</taxon>
        <taxon>Bacillati</taxon>
        <taxon>Actinomycetota</taxon>
        <taxon>Actinomycetes</taxon>
        <taxon>Propionibacteriales</taxon>
        <taxon>Nocardioidaceae</taxon>
        <taxon>Nocardioides</taxon>
    </lineage>
</organism>
<evidence type="ECO:0000313" key="1">
    <source>
        <dbReference type="EMBL" id="MBB3091392.1"/>
    </source>
</evidence>
<keyword evidence="2" id="KW-1185">Reference proteome</keyword>
<protein>
    <submittedName>
        <fullName evidence="1">Uncharacterized protein</fullName>
    </submittedName>
</protein>
<proteinExistence type="predicted"/>
<dbReference type="EMBL" id="JACHXG010000010">
    <property type="protein sequence ID" value="MBB3091392.1"/>
    <property type="molecule type" value="Genomic_DNA"/>
</dbReference>
<gene>
    <name evidence="1" type="ORF">FHS12_004362</name>
</gene>
<name>A0A7W5FAP7_9ACTN</name>